<proteinExistence type="predicted"/>
<name>A0AAD9UH79_RIDPI</name>
<accession>A0AAD9UH79</accession>
<comment type="caution">
    <text evidence="1">The sequence shown here is derived from an EMBL/GenBank/DDBJ whole genome shotgun (WGS) entry which is preliminary data.</text>
</comment>
<dbReference type="EMBL" id="JAODUO010000112">
    <property type="protein sequence ID" value="KAK2189236.1"/>
    <property type="molecule type" value="Genomic_DNA"/>
</dbReference>
<keyword evidence="2" id="KW-1185">Reference proteome</keyword>
<gene>
    <name evidence="1" type="ORF">NP493_113g04159</name>
</gene>
<protein>
    <submittedName>
        <fullName evidence="1">Uncharacterized protein</fullName>
    </submittedName>
</protein>
<reference evidence="1" key="1">
    <citation type="journal article" date="2023" name="Mol. Biol. Evol.">
        <title>Third-Generation Sequencing Reveals the Adaptive Role of the Epigenome in Three Deep-Sea Polychaetes.</title>
        <authorList>
            <person name="Perez M."/>
            <person name="Aroh O."/>
            <person name="Sun Y."/>
            <person name="Lan Y."/>
            <person name="Juniper S.K."/>
            <person name="Young C.R."/>
            <person name="Angers B."/>
            <person name="Qian P.Y."/>
        </authorList>
    </citation>
    <scope>NUCLEOTIDE SEQUENCE</scope>
    <source>
        <strain evidence="1">R07B-5</strain>
    </source>
</reference>
<organism evidence="1 2">
    <name type="scientific">Ridgeia piscesae</name>
    <name type="common">Tubeworm</name>
    <dbReference type="NCBI Taxonomy" id="27915"/>
    <lineage>
        <taxon>Eukaryota</taxon>
        <taxon>Metazoa</taxon>
        <taxon>Spiralia</taxon>
        <taxon>Lophotrochozoa</taxon>
        <taxon>Annelida</taxon>
        <taxon>Polychaeta</taxon>
        <taxon>Sedentaria</taxon>
        <taxon>Canalipalpata</taxon>
        <taxon>Sabellida</taxon>
        <taxon>Siboglinidae</taxon>
        <taxon>Ridgeia</taxon>
    </lineage>
</organism>
<evidence type="ECO:0000313" key="1">
    <source>
        <dbReference type="EMBL" id="KAK2189236.1"/>
    </source>
</evidence>
<evidence type="ECO:0000313" key="2">
    <source>
        <dbReference type="Proteomes" id="UP001209878"/>
    </source>
</evidence>
<sequence length="90" mass="9893">MGRAPLLERVTLGLSAISSLATRYGGKDMTMFFEDFALCLARTVSLRVAADNAVSMRESKNTIQFTAFLSTLLPLTGDDCFTRPPVQERC</sequence>
<dbReference type="AlphaFoldDB" id="A0AAD9UH79"/>
<dbReference type="Proteomes" id="UP001209878">
    <property type="component" value="Unassembled WGS sequence"/>
</dbReference>